<protein>
    <submittedName>
        <fullName evidence="7">FUN14 domain-containing protein</fullName>
    </submittedName>
</protein>
<keyword evidence="5 6" id="KW-0472">Membrane</keyword>
<accession>A0AAE3K665</accession>
<proteinExistence type="inferred from homology"/>
<dbReference type="GO" id="GO:0016020">
    <property type="term" value="C:membrane"/>
    <property type="evidence" value="ECO:0007669"/>
    <property type="project" value="UniProtKB-SubCell"/>
</dbReference>
<dbReference type="Proteomes" id="UP001202674">
    <property type="component" value="Unassembled WGS sequence"/>
</dbReference>
<dbReference type="AlphaFoldDB" id="A0AAE3K665"/>
<name>A0AAE3K665_9EURY</name>
<dbReference type="RefSeq" id="WP_250596902.1">
    <property type="nucleotide sequence ID" value="NZ_JAKRVY010000005.1"/>
</dbReference>
<organism evidence="7 8">
    <name type="scientific">Natranaeroarchaeum aerophilus</name>
    <dbReference type="NCBI Taxonomy" id="2917711"/>
    <lineage>
        <taxon>Archaea</taxon>
        <taxon>Methanobacteriati</taxon>
        <taxon>Methanobacteriota</taxon>
        <taxon>Stenosarchaea group</taxon>
        <taxon>Halobacteria</taxon>
        <taxon>Halobacteriales</taxon>
        <taxon>Natronoarchaeaceae</taxon>
        <taxon>Natranaeroarchaeum</taxon>
    </lineage>
</organism>
<evidence type="ECO:0000313" key="8">
    <source>
        <dbReference type="Proteomes" id="UP001202674"/>
    </source>
</evidence>
<evidence type="ECO:0000256" key="3">
    <source>
        <dbReference type="ARBA" id="ARBA00022692"/>
    </source>
</evidence>
<gene>
    <name evidence="7" type="ORF">AArcSt11_10465</name>
</gene>
<sequence length="101" mass="10874">MEIEAQQLAMEFGGGALIGGIIGYATKRIAKLLAVIIGVQLALFRFLESKGIVVVDYDRLTYGLVATRDQVQDPGWIVPIISTLSIGAGFVGGFWVGYRRG</sequence>
<comment type="caution">
    <text evidence="7">The sequence shown here is derived from an EMBL/GenBank/DDBJ whole genome shotgun (WGS) entry which is preliminary data.</text>
</comment>
<feature type="transmembrane region" description="Helical" evidence="6">
    <location>
        <begin position="76"/>
        <end position="98"/>
    </location>
</feature>
<keyword evidence="3 6" id="KW-0812">Transmembrane</keyword>
<reference evidence="7 8" key="1">
    <citation type="journal article" date="2022" name="Syst. Appl. Microbiol.">
        <title>Natronocalculus amylovorans gen. nov., sp. nov., and Natranaeroarchaeum aerophilus sp. nov., dominant culturable amylolytic natronoarchaea from hypersaline soda lakes in southwestern Siberia.</title>
        <authorList>
            <person name="Sorokin D.Y."/>
            <person name="Elcheninov A.G."/>
            <person name="Khizhniak T.V."/>
            <person name="Koenen M."/>
            <person name="Bale N.J."/>
            <person name="Damste J.S.S."/>
            <person name="Kublanov I.V."/>
        </authorList>
    </citation>
    <scope>NUCLEOTIDE SEQUENCE [LARGE SCALE GENOMIC DNA]</scope>
    <source>
        <strain evidence="7 8">AArc-St1-1</strain>
    </source>
</reference>
<keyword evidence="8" id="KW-1185">Reference proteome</keyword>
<dbReference type="Pfam" id="PF04930">
    <property type="entry name" value="FUN14"/>
    <property type="match status" value="1"/>
</dbReference>
<evidence type="ECO:0000256" key="1">
    <source>
        <dbReference type="ARBA" id="ARBA00004370"/>
    </source>
</evidence>
<dbReference type="EMBL" id="JAKRVY010000005">
    <property type="protein sequence ID" value="MCL9814075.1"/>
    <property type="molecule type" value="Genomic_DNA"/>
</dbReference>
<comment type="similarity">
    <text evidence="2">Belongs to the FUN14 family.</text>
</comment>
<evidence type="ECO:0000256" key="6">
    <source>
        <dbReference type="SAM" id="Phobius"/>
    </source>
</evidence>
<evidence type="ECO:0000313" key="7">
    <source>
        <dbReference type="EMBL" id="MCL9814075.1"/>
    </source>
</evidence>
<feature type="transmembrane region" description="Helical" evidence="6">
    <location>
        <begin position="29"/>
        <end position="47"/>
    </location>
</feature>
<evidence type="ECO:0000256" key="5">
    <source>
        <dbReference type="ARBA" id="ARBA00023136"/>
    </source>
</evidence>
<evidence type="ECO:0000256" key="4">
    <source>
        <dbReference type="ARBA" id="ARBA00022989"/>
    </source>
</evidence>
<evidence type="ECO:0000256" key="2">
    <source>
        <dbReference type="ARBA" id="ARBA00009160"/>
    </source>
</evidence>
<dbReference type="InterPro" id="IPR007014">
    <property type="entry name" value="FUN14"/>
</dbReference>
<comment type="subcellular location">
    <subcellularLocation>
        <location evidence="1">Membrane</location>
    </subcellularLocation>
</comment>
<keyword evidence="4 6" id="KW-1133">Transmembrane helix</keyword>